<dbReference type="InterPro" id="IPR039424">
    <property type="entry name" value="SBP_5"/>
</dbReference>
<dbReference type="GO" id="GO:0030313">
    <property type="term" value="C:cell envelope"/>
    <property type="evidence" value="ECO:0007669"/>
    <property type="project" value="UniProtKB-SubCell"/>
</dbReference>
<dbReference type="Pfam" id="PF00496">
    <property type="entry name" value="SBP_bac_5"/>
    <property type="match status" value="1"/>
</dbReference>
<evidence type="ECO:0000313" key="8">
    <source>
        <dbReference type="Proteomes" id="UP000294225"/>
    </source>
</evidence>
<accession>A0A4R0IFS9</accession>
<keyword evidence="3" id="KW-0813">Transport</keyword>
<dbReference type="GO" id="GO:0015833">
    <property type="term" value="P:peptide transport"/>
    <property type="evidence" value="ECO:0007669"/>
    <property type="project" value="TreeGrafter"/>
</dbReference>
<dbReference type="InterPro" id="IPR030678">
    <property type="entry name" value="Peptide/Ni-bd"/>
</dbReference>
<feature type="domain" description="Solute-binding protein family 5" evidence="6">
    <location>
        <begin position="82"/>
        <end position="483"/>
    </location>
</feature>
<dbReference type="Proteomes" id="UP000294225">
    <property type="component" value="Unassembled WGS sequence"/>
</dbReference>
<dbReference type="PIRSF" id="PIRSF002741">
    <property type="entry name" value="MppA"/>
    <property type="match status" value="1"/>
</dbReference>
<dbReference type="EMBL" id="SJKC01000007">
    <property type="protein sequence ID" value="TCC30890.1"/>
    <property type="molecule type" value="Genomic_DNA"/>
</dbReference>
<feature type="compositionally biased region" description="Polar residues" evidence="5">
    <location>
        <begin position="1"/>
        <end position="12"/>
    </location>
</feature>
<keyword evidence="4" id="KW-0732">Signal</keyword>
<dbReference type="GO" id="GO:0043190">
    <property type="term" value="C:ATP-binding cassette (ABC) transporter complex"/>
    <property type="evidence" value="ECO:0007669"/>
    <property type="project" value="InterPro"/>
</dbReference>
<evidence type="ECO:0000256" key="3">
    <source>
        <dbReference type="ARBA" id="ARBA00022448"/>
    </source>
</evidence>
<comment type="caution">
    <text evidence="7">The sequence shown here is derived from an EMBL/GenBank/DDBJ whole genome shotgun (WGS) entry which is preliminary data.</text>
</comment>
<proteinExistence type="inferred from homology"/>
<feature type="region of interest" description="Disordered" evidence="5">
    <location>
        <begin position="371"/>
        <end position="392"/>
    </location>
</feature>
<dbReference type="GO" id="GO:0042597">
    <property type="term" value="C:periplasmic space"/>
    <property type="evidence" value="ECO:0007669"/>
    <property type="project" value="UniProtKB-ARBA"/>
</dbReference>
<evidence type="ECO:0000256" key="2">
    <source>
        <dbReference type="ARBA" id="ARBA00005695"/>
    </source>
</evidence>
<protein>
    <submittedName>
        <fullName evidence="7">ABC transporter substrate-binding protein</fullName>
    </submittedName>
</protein>
<dbReference type="RefSeq" id="WP_131499699.1">
    <property type="nucleotide sequence ID" value="NZ_SJKC01000007.1"/>
</dbReference>
<evidence type="ECO:0000259" key="6">
    <source>
        <dbReference type="Pfam" id="PF00496"/>
    </source>
</evidence>
<dbReference type="InterPro" id="IPR000914">
    <property type="entry name" value="SBP_5_dom"/>
</dbReference>
<name>A0A4R0IFS9_9ACTN</name>
<evidence type="ECO:0000313" key="7">
    <source>
        <dbReference type="EMBL" id="TCC30890.1"/>
    </source>
</evidence>
<dbReference type="PANTHER" id="PTHR30290:SF10">
    <property type="entry name" value="PERIPLASMIC OLIGOPEPTIDE-BINDING PROTEIN-RELATED"/>
    <property type="match status" value="1"/>
</dbReference>
<gene>
    <name evidence="7" type="ORF">E0H92_37955</name>
</gene>
<dbReference type="AlphaFoldDB" id="A0A4R0IFS9"/>
<dbReference type="Gene3D" id="3.10.105.10">
    <property type="entry name" value="Dipeptide-binding Protein, Domain 3"/>
    <property type="match status" value="1"/>
</dbReference>
<dbReference type="PANTHER" id="PTHR30290">
    <property type="entry name" value="PERIPLASMIC BINDING COMPONENT OF ABC TRANSPORTER"/>
    <property type="match status" value="1"/>
</dbReference>
<evidence type="ECO:0000256" key="5">
    <source>
        <dbReference type="SAM" id="MobiDB-lite"/>
    </source>
</evidence>
<evidence type="ECO:0000256" key="4">
    <source>
        <dbReference type="ARBA" id="ARBA00022729"/>
    </source>
</evidence>
<dbReference type="SUPFAM" id="SSF53850">
    <property type="entry name" value="Periplasmic binding protein-like II"/>
    <property type="match status" value="1"/>
</dbReference>
<feature type="region of interest" description="Disordered" evidence="5">
    <location>
        <begin position="1"/>
        <end position="23"/>
    </location>
</feature>
<dbReference type="GO" id="GO:1904680">
    <property type="term" value="F:peptide transmembrane transporter activity"/>
    <property type="evidence" value="ECO:0007669"/>
    <property type="project" value="TreeGrafter"/>
</dbReference>
<dbReference type="Gene3D" id="3.40.190.10">
    <property type="entry name" value="Periplasmic binding protein-like II"/>
    <property type="match status" value="1"/>
</dbReference>
<comment type="similarity">
    <text evidence="2">Belongs to the bacterial solute-binding protein 5 family.</text>
</comment>
<organism evidence="7 8">
    <name type="scientific">Kribbella speibonae</name>
    <dbReference type="NCBI Taxonomy" id="1572660"/>
    <lineage>
        <taxon>Bacteria</taxon>
        <taxon>Bacillati</taxon>
        <taxon>Actinomycetota</taxon>
        <taxon>Actinomycetes</taxon>
        <taxon>Propionibacteriales</taxon>
        <taxon>Kribbellaceae</taxon>
        <taxon>Kribbella</taxon>
    </lineage>
</organism>
<reference evidence="7 8" key="1">
    <citation type="submission" date="2019-02" db="EMBL/GenBank/DDBJ databases">
        <title>Kribbella capetownensis sp. nov. and Kribbella speibonae sp. nov., isolated from soil.</title>
        <authorList>
            <person name="Curtis S.M."/>
            <person name="Norton I."/>
            <person name="Everest G.J."/>
            <person name="Meyers P.R."/>
        </authorList>
    </citation>
    <scope>NUCLEOTIDE SEQUENCE [LARGE SCALE GENOMIC DNA]</scope>
    <source>
        <strain evidence="7 8">YM55</strain>
    </source>
</reference>
<evidence type="ECO:0000256" key="1">
    <source>
        <dbReference type="ARBA" id="ARBA00004196"/>
    </source>
</evidence>
<sequence>MSTVLSEQQSEQPSEDGRRKARVEGGTVTWACNPGFPPAAIFPFTPRERIGIRNLYEFQVLMFRPLYWLGCEGRPEVNPDLSLAYPPEWSEDGLSVTVTLKPWQWSNGEPICADNVMFWVNMMAVKGDRLGYYVPGYFPDNLSSYEKVAEDKVRFTFDEVYSKTWVEMNQLSLITPMPKAWDRTASGPARASYDVADIPAVYDYLVAQNGEWTVEANHFRGGWAESPVWSVVNGPWRLKSYTVDGVVTFVPNDKYSGPNKPHLDEFRQVQNDTDELMYERLLAGPDAPDGIQIGYLPFGMGLTDDGEDPLADSYRLVPQDVFVVRYMPFNFDNDSTAARIYKHMYVRQALQMCLDQDRAIREIYHGNAYRMDGPVPPSPANPHVSPKQRKDPMPFDVDAARELLEAHGWDTSTLPARCVQPGDVAGCSGDGVDISDEMSFTIRYVEGKAALTRLLEMYREDAAKAGIELKLEPVYGSVMVAEDHSPDVPSKRLWEINTWNGGWSFYGHLTGEMLFRTGGGSNFGDYSDPKADELIDRTVHSDDPEAMYAYQDYIAAQVPTIWSPGFPNRMFEVAKNLQGIEPVNPYGLITPEDWYYVEK</sequence>
<comment type="subcellular location">
    <subcellularLocation>
        <location evidence="1">Cell envelope</location>
    </subcellularLocation>
</comment>